<dbReference type="PANTHER" id="PTHR47354:SF8">
    <property type="entry name" value="1,2-PHENYLACETYL-COA EPOXIDASE, SUBUNIT E"/>
    <property type="match status" value="1"/>
</dbReference>
<dbReference type="SUPFAM" id="SSF52343">
    <property type="entry name" value="Ferredoxin reductase-like, C-terminal NADP-linked domain"/>
    <property type="match status" value="1"/>
</dbReference>
<evidence type="ECO:0000256" key="13">
    <source>
        <dbReference type="SAM" id="MobiDB-lite"/>
    </source>
</evidence>
<evidence type="ECO:0000256" key="12">
    <source>
        <dbReference type="ARBA" id="ARBA00023136"/>
    </source>
</evidence>
<dbReference type="SUPFAM" id="SSF63380">
    <property type="entry name" value="Riboflavin synthase domain-like"/>
    <property type="match status" value="1"/>
</dbReference>
<comment type="cofactor">
    <cofactor evidence="1">
        <name>FAD</name>
        <dbReference type="ChEBI" id="CHEBI:57692"/>
    </cofactor>
</comment>
<dbReference type="RefSeq" id="WP_338110172.1">
    <property type="nucleotide sequence ID" value="NZ_JACHWJ010000012.1"/>
</dbReference>
<dbReference type="Gene3D" id="2.40.30.10">
    <property type="entry name" value="Translation factors"/>
    <property type="match status" value="1"/>
</dbReference>
<protein>
    <submittedName>
        <fullName evidence="16">Putative ferric reductase</fullName>
    </submittedName>
</protein>
<dbReference type="Proteomes" id="UP000545286">
    <property type="component" value="Unassembled WGS sequence"/>
</dbReference>
<evidence type="ECO:0000256" key="11">
    <source>
        <dbReference type="ARBA" id="ARBA00023014"/>
    </source>
</evidence>
<keyword evidence="9" id="KW-0560">Oxidoreductase</keyword>
<feature type="transmembrane region" description="Helical" evidence="14">
    <location>
        <begin position="118"/>
        <end position="138"/>
    </location>
</feature>
<dbReference type="GO" id="GO:0046872">
    <property type="term" value="F:metal ion binding"/>
    <property type="evidence" value="ECO:0007669"/>
    <property type="project" value="UniProtKB-KW"/>
</dbReference>
<dbReference type="PANTHER" id="PTHR47354">
    <property type="entry name" value="NADH OXIDOREDUCTASE HCR"/>
    <property type="match status" value="1"/>
</dbReference>
<feature type="region of interest" description="Disordered" evidence="13">
    <location>
        <begin position="1"/>
        <end position="30"/>
    </location>
</feature>
<dbReference type="Pfam" id="PF01794">
    <property type="entry name" value="Ferric_reduct"/>
    <property type="match status" value="1"/>
</dbReference>
<gene>
    <name evidence="16" type="ORF">FHX72_003720</name>
</gene>
<evidence type="ECO:0000256" key="7">
    <source>
        <dbReference type="ARBA" id="ARBA00022827"/>
    </source>
</evidence>
<dbReference type="EMBL" id="JACHWJ010000012">
    <property type="protein sequence ID" value="MBB2959551.1"/>
    <property type="molecule type" value="Genomic_DNA"/>
</dbReference>
<organism evidence="16 17">
    <name type="scientific">Pseudoclavibacter helvolus</name>
    <dbReference type="NCBI Taxonomy" id="255205"/>
    <lineage>
        <taxon>Bacteria</taxon>
        <taxon>Bacillati</taxon>
        <taxon>Actinomycetota</taxon>
        <taxon>Actinomycetes</taxon>
        <taxon>Micrococcales</taxon>
        <taxon>Microbacteriaceae</taxon>
        <taxon>Pseudoclavibacter</taxon>
    </lineage>
</organism>
<keyword evidence="11" id="KW-0411">Iron-sulfur</keyword>
<proteinExistence type="predicted"/>
<evidence type="ECO:0000256" key="3">
    <source>
        <dbReference type="ARBA" id="ARBA00022630"/>
    </source>
</evidence>
<keyword evidence="4 14" id="KW-0812">Transmembrane</keyword>
<keyword evidence="12 14" id="KW-0472">Membrane</keyword>
<name>A0A7W4YHV7_9MICO</name>
<accession>A0A7W4YHV7</accession>
<keyword evidence="3" id="KW-0285">Flavoprotein</keyword>
<feature type="transmembrane region" description="Helical" evidence="14">
    <location>
        <begin position="191"/>
        <end position="209"/>
    </location>
</feature>
<feature type="compositionally biased region" description="Polar residues" evidence="13">
    <location>
        <begin position="1"/>
        <end position="10"/>
    </location>
</feature>
<evidence type="ECO:0000256" key="14">
    <source>
        <dbReference type="SAM" id="Phobius"/>
    </source>
</evidence>
<keyword evidence="7" id="KW-0274">FAD</keyword>
<dbReference type="InterPro" id="IPR039261">
    <property type="entry name" value="FNR_nucleotide-bd"/>
</dbReference>
<dbReference type="InterPro" id="IPR017938">
    <property type="entry name" value="Riboflavin_synthase-like_b-brl"/>
</dbReference>
<dbReference type="InterPro" id="IPR050415">
    <property type="entry name" value="MRET"/>
</dbReference>
<keyword evidence="5" id="KW-0001">2Fe-2S</keyword>
<feature type="transmembrane region" description="Helical" evidence="14">
    <location>
        <begin position="39"/>
        <end position="61"/>
    </location>
</feature>
<keyword evidence="17" id="KW-1185">Reference proteome</keyword>
<comment type="subcellular location">
    <subcellularLocation>
        <location evidence="2">Membrane</location>
        <topology evidence="2">Multi-pass membrane protein</topology>
    </subcellularLocation>
</comment>
<sequence>MTAQHTTSAPADQAPTMPPTSRERVAQTRTRMHRRRLRAADLLVTACWVSVAAAIALFLSSGGAASIATPGDVVTAVGIVAGLVGTDLILLMLVLAARIPAVDRAVGLDEAMALHRRLGKPALFLLLGHGALLIIGYAMTDGSSVIAESISLLSASDILLAVLAMALLIVVVVTSVVAVRRRFPYEAWHAIHLLSYAAVLTAVPHQLSTGQVLAEGGPQRAYWIGLYAIAFGSIAWFRFLTPTIRSLRHHLRVEGVEAIAPGVFSIHLSGRKLRRLGANGGQYAIWRFWNGATWWHAHPISFSAVPGDEHARITVRELGSGTRRLSRLRPGTRVSIEGPYGTFTPVARTSPKLAVITAGIGITPARALLEHSRLEPGEATVLLRATDPTQAYLWDEMAHLAKRTGSRVHSMVGQRPAGTSTWMSANDLGRGVTLESVFPDLCSSDLYICGPSAWTDLVVRDAKAAGLPDQQIHTERFDW</sequence>
<evidence type="ECO:0000259" key="15">
    <source>
        <dbReference type="PROSITE" id="PS51384"/>
    </source>
</evidence>
<evidence type="ECO:0000256" key="6">
    <source>
        <dbReference type="ARBA" id="ARBA00022723"/>
    </source>
</evidence>
<dbReference type="GO" id="GO:0050660">
    <property type="term" value="F:flavin adenine dinucleotide binding"/>
    <property type="evidence" value="ECO:0007669"/>
    <property type="project" value="TreeGrafter"/>
</dbReference>
<keyword evidence="10" id="KW-0408">Iron</keyword>
<dbReference type="Gene3D" id="3.40.50.80">
    <property type="entry name" value="Nucleotide-binding domain of ferredoxin-NADP reductase (FNR) module"/>
    <property type="match status" value="1"/>
</dbReference>
<keyword evidence="8 14" id="KW-1133">Transmembrane helix</keyword>
<dbReference type="GO" id="GO:0016020">
    <property type="term" value="C:membrane"/>
    <property type="evidence" value="ECO:0007669"/>
    <property type="project" value="UniProtKB-SubCell"/>
</dbReference>
<dbReference type="GO" id="GO:0051537">
    <property type="term" value="F:2 iron, 2 sulfur cluster binding"/>
    <property type="evidence" value="ECO:0007669"/>
    <property type="project" value="UniProtKB-KW"/>
</dbReference>
<feature type="transmembrane region" description="Helical" evidence="14">
    <location>
        <begin position="158"/>
        <end position="179"/>
    </location>
</feature>
<dbReference type="InterPro" id="IPR013130">
    <property type="entry name" value="Fe3_Rdtase_TM_dom"/>
</dbReference>
<evidence type="ECO:0000256" key="5">
    <source>
        <dbReference type="ARBA" id="ARBA00022714"/>
    </source>
</evidence>
<evidence type="ECO:0000256" key="8">
    <source>
        <dbReference type="ARBA" id="ARBA00022989"/>
    </source>
</evidence>
<evidence type="ECO:0000313" key="17">
    <source>
        <dbReference type="Proteomes" id="UP000545286"/>
    </source>
</evidence>
<reference evidence="16 17" key="1">
    <citation type="submission" date="2020-08" db="EMBL/GenBank/DDBJ databases">
        <title>Sequencing the genomes of 1000 actinobacteria strains.</title>
        <authorList>
            <person name="Klenk H.-P."/>
        </authorList>
    </citation>
    <scope>NUCLEOTIDE SEQUENCE [LARGE SCALE GENOMIC DNA]</scope>
    <source>
        <strain evidence="16 17">DSM 20419</strain>
    </source>
</reference>
<evidence type="ECO:0000256" key="2">
    <source>
        <dbReference type="ARBA" id="ARBA00004141"/>
    </source>
</evidence>
<evidence type="ECO:0000256" key="1">
    <source>
        <dbReference type="ARBA" id="ARBA00001974"/>
    </source>
</evidence>
<evidence type="ECO:0000313" key="16">
    <source>
        <dbReference type="EMBL" id="MBB2959551.1"/>
    </source>
</evidence>
<comment type="caution">
    <text evidence="16">The sequence shown here is derived from an EMBL/GenBank/DDBJ whole genome shotgun (WGS) entry which is preliminary data.</text>
</comment>
<dbReference type="GO" id="GO:0016491">
    <property type="term" value="F:oxidoreductase activity"/>
    <property type="evidence" value="ECO:0007669"/>
    <property type="project" value="UniProtKB-KW"/>
</dbReference>
<dbReference type="PROSITE" id="PS51384">
    <property type="entry name" value="FAD_FR"/>
    <property type="match status" value="1"/>
</dbReference>
<feature type="transmembrane region" description="Helical" evidence="14">
    <location>
        <begin position="73"/>
        <end position="97"/>
    </location>
</feature>
<dbReference type="InterPro" id="IPR017927">
    <property type="entry name" value="FAD-bd_FR_type"/>
</dbReference>
<dbReference type="AlphaFoldDB" id="A0A7W4YHV7"/>
<feature type="domain" description="FAD-binding FR-type" evidence="15">
    <location>
        <begin position="246"/>
        <end position="346"/>
    </location>
</feature>
<feature type="transmembrane region" description="Helical" evidence="14">
    <location>
        <begin position="221"/>
        <end position="240"/>
    </location>
</feature>
<evidence type="ECO:0000256" key="4">
    <source>
        <dbReference type="ARBA" id="ARBA00022692"/>
    </source>
</evidence>
<keyword evidence="6" id="KW-0479">Metal-binding</keyword>
<evidence type="ECO:0000256" key="9">
    <source>
        <dbReference type="ARBA" id="ARBA00023002"/>
    </source>
</evidence>
<evidence type="ECO:0000256" key="10">
    <source>
        <dbReference type="ARBA" id="ARBA00023004"/>
    </source>
</evidence>